<keyword evidence="7" id="KW-0325">Glycoprotein</keyword>
<keyword evidence="4" id="KW-1133">Transmembrane helix</keyword>
<evidence type="ECO:0000256" key="3">
    <source>
        <dbReference type="ARBA" id="ARBA00022729"/>
    </source>
</evidence>
<dbReference type="PANTHER" id="PTHR48061">
    <property type="entry name" value="LEUCINE-RICH REPEAT RECEPTOR PROTEIN KINASE EMS1-LIKE-RELATED"/>
    <property type="match status" value="1"/>
</dbReference>
<keyword evidence="3" id="KW-0732">Signal</keyword>
<dbReference type="Gene3D" id="3.80.10.10">
    <property type="entry name" value="Ribonuclease Inhibitor"/>
    <property type="match status" value="1"/>
</dbReference>
<keyword evidence="9" id="KW-1185">Reference proteome</keyword>
<evidence type="ECO:0000256" key="1">
    <source>
        <dbReference type="ARBA" id="ARBA00004479"/>
    </source>
</evidence>
<evidence type="ECO:0000256" key="2">
    <source>
        <dbReference type="ARBA" id="ARBA00022692"/>
    </source>
</evidence>
<keyword evidence="2" id="KW-0812">Transmembrane</keyword>
<evidence type="ECO:0000256" key="6">
    <source>
        <dbReference type="ARBA" id="ARBA00023170"/>
    </source>
</evidence>
<dbReference type="InterPro" id="IPR046956">
    <property type="entry name" value="RLP23-like"/>
</dbReference>
<dbReference type="GO" id="GO:0016020">
    <property type="term" value="C:membrane"/>
    <property type="evidence" value="ECO:0007669"/>
    <property type="project" value="UniProtKB-SubCell"/>
</dbReference>
<evidence type="ECO:0000256" key="7">
    <source>
        <dbReference type="ARBA" id="ARBA00023180"/>
    </source>
</evidence>
<dbReference type="Pfam" id="PF00560">
    <property type="entry name" value="LRR_1"/>
    <property type="match status" value="2"/>
</dbReference>
<dbReference type="InterPro" id="IPR001611">
    <property type="entry name" value="Leu-rich_rpt"/>
</dbReference>
<dbReference type="Proteomes" id="UP000237347">
    <property type="component" value="Unassembled WGS sequence"/>
</dbReference>
<dbReference type="PANTHER" id="PTHR48061:SF12">
    <property type="entry name" value="DISEASE RESISTANCE LIKE PROTEIN"/>
    <property type="match status" value="1"/>
</dbReference>
<gene>
    <name evidence="8" type="primary">RLP7_5</name>
    <name evidence="8" type="ORF">CFP56_025109</name>
</gene>
<sequence>MDLEALLQNMTNMRDLHLALVNISSSVPQSLANFSSLTSLSLSFCNLNGEFPNSIFHLPKIQVIDLSGNKFLTRFLTEFPYGSPLKQLQLSRTRFSGKLPSSIGNLKALNVLNLYLDQNQLNGPLDFQNVSSNLKSPELGGNKLIELFPRPIANLSELYGLV</sequence>
<keyword evidence="5" id="KW-0472">Membrane</keyword>
<comment type="caution">
    <text evidence="8">The sequence shown here is derived from an EMBL/GenBank/DDBJ whole genome shotgun (WGS) entry which is preliminary data.</text>
</comment>
<evidence type="ECO:0000256" key="5">
    <source>
        <dbReference type="ARBA" id="ARBA00023136"/>
    </source>
</evidence>
<evidence type="ECO:0000313" key="8">
    <source>
        <dbReference type="EMBL" id="KAK7834067.1"/>
    </source>
</evidence>
<proteinExistence type="predicted"/>
<evidence type="ECO:0000256" key="4">
    <source>
        <dbReference type="ARBA" id="ARBA00022989"/>
    </source>
</evidence>
<name>A0AAW0K519_QUESU</name>
<protein>
    <submittedName>
        <fullName evidence="8">Receptor-like protein 7</fullName>
    </submittedName>
</protein>
<dbReference type="InterPro" id="IPR032675">
    <property type="entry name" value="LRR_dom_sf"/>
</dbReference>
<keyword evidence="6" id="KW-0675">Receptor</keyword>
<evidence type="ECO:0000313" key="9">
    <source>
        <dbReference type="Proteomes" id="UP000237347"/>
    </source>
</evidence>
<accession>A0AAW0K519</accession>
<organism evidence="8 9">
    <name type="scientific">Quercus suber</name>
    <name type="common">Cork oak</name>
    <dbReference type="NCBI Taxonomy" id="58331"/>
    <lineage>
        <taxon>Eukaryota</taxon>
        <taxon>Viridiplantae</taxon>
        <taxon>Streptophyta</taxon>
        <taxon>Embryophyta</taxon>
        <taxon>Tracheophyta</taxon>
        <taxon>Spermatophyta</taxon>
        <taxon>Magnoliopsida</taxon>
        <taxon>eudicotyledons</taxon>
        <taxon>Gunneridae</taxon>
        <taxon>Pentapetalae</taxon>
        <taxon>rosids</taxon>
        <taxon>fabids</taxon>
        <taxon>Fagales</taxon>
        <taxon>Fagaceae</taxon>
        <taxon>Quercus</taxon>
    </lineage>
</organism>
<comment type="subcellular location">
    <subcellularLocation>
        <location evidence="1">Membrane</location>
        <topology evidence="1">Single-pass type I membrane protein</topology>
    </subcellularLocation>
</comment>
<dbReference type="SUPFAM" id="SSF52058">
    <property type="entry name" value="L domain-like"/>
    <property type="match status" value="1"/>
</dbReference>
<reference evidence="8 9" key="1">
    <citation type="journal article" date="2018" name="Sci. Data">
        <title>The draft genome sequence of cork oak.</title>
        <authorList>
            <person name="Ramos A.M."/>
            <person name="Usie A."/>
            <person name="Barbosa P."/>
            <person name="Barros P.M."/>
            <person name="Capote T."/>
            <person name="Chaves I."/>
            <person name="Simoes F."/>
            <person name="Abreu I."/>
            <person name="Carrasquinho I."/>
            <person name="Faro C."/>
            <person name="Guimaraes J.B."/>
            <person name="Mendonca D."/>
            <person name="Nobrega F."/>
            <person name="Rodrigues L."/>
            <person name="Saibo N.J.M."/>
            <person name="Varela M.C."/>
            <person name="Egas C."/>
            <person name="Matos J."/>
            <person name="Miguel C.M."/>
            <person name="Oliveira M.M."/>
            <person name="Ricardo C.P."/>
            <person name="Goncalves S."/>
        </authorList>
    </citation>
    <scope>NUCLEOTIDE SEQUENCE [LARGE SCALE GENOMIC DNA]</scope>
    <source>
        <strain evidence="9">cv. HL8</strain>
    </source>
</reference>
<dbReference type="EMBL" id="PKMF04000395">
    <property type="protein sequence ID" value="KAK7834067.1"/>
    <property type="molecule type" value="Genomic_DNA"/>
</dbReference>
<dbReference type="AlphaFoldDB" id="A0AAW0K519"/>